<evidence type="ECO:0000313" key="7">
    <source>
        <dbReference type="EMBL" id="WCT74227.1"/>
    </source>
</evidence>
<dbReference type="Pfam" id="PF08534">
    <property type="entry name" value="Redoxin"/>
    <property type="match status" value="1"/>
</dbReference>
<dbReference type="PROSITE" id="PS51352">
    <property type="entry name" value="THIOREDOXIN_2"/>
    <property type="match status" value="1"/>
</dbReference>
<gene>
    <name evidence="7" type="ORF">PQ455_03065</name>
</gene>
<dbReference type="InterPro" id="IPR036249">
    <property type="entry name" value="Thioredoxin-like_sf"/>
</dbReference>
<evidence type="ECO:0000256" key="5">
    <source>
        <dbReference type="ARBA" id="ARBA00023284"/>
    </source>
</evidence>
<keyword evidence="4" id="KW-1015">Disulfide bond</keyword>
<evidence type="ECO:0000259" key="6">
    <source>
        <dbReference type="PROSITE" id="PS51352"/>
    </source>
</evidence>
<dbReference type="PANTHER" id="PTHR42852">
    <property type="entry name" value="THIOL:DISULFIDE INTERCHANGE PROTEIN DSBE"/>
    <property type="match status" value="1"/>
</dbReference>
<comment type="subcellular location">
    <subcellularLocation>
        <location evidence="1">Cell envelope</location>
    </subcellularLocation>
</comment>
<evidence type="ECO:0000256" key="1">
    <source>
        <dbReference type="ARBA" id="ARBA00004196"/>
    </source>
</evidence>
<evidence type="ECO:0000256" key="2">
    <source>
        <dbReference type="ARBA" id="ARBA00007758"/>
    </source>
</evidence>
<dbReference type="PROSITE" id="PS00194">
    <property type="entry name" value="THIOREDOXIN_1"/>
    <property type="match status" value="1"/>
</dbReference>
<dbReference type="InterPro" id="IPR013740">
    <property type="entry name" value="Redoxin"/>
</dbReference>
<name>A0ABY7TLX2_9SPHN</name>
<reference evidence="7 8" key="1">
    <citation type="submission" date="2023-02" db="EMBL/GenBank/DDBJ databases">
        <title>Genome sequence of Sphingomonas naphthae.</title>
        <authorList>
            <person name="Kim S."/>
            <person name="Heo J."/>
            <person name="Kwon S.-W."/>
        </authorList>
    </citation>
    <scope>NUCLEOTIDE SEQUENCE [LARGE SCALE GENOMIC DNA]</scope>
    <source>
        <strain evidence="7 8">KACC 18716</strain>
    </source>
</reference>
<dbReference type="PANTHER" id="PTHR42852:SF6">
    <property type="entry name" value="THIOL:DISULFIDE INTERCHANGE PROTEIN DSBE"/>
    <property type="match status" value="1"/>
</dbReference>
<evidence type="ECO:0000256" key="4">
    <source>
        <dbReference type="ARBA" id="ARBA00023157"/>
    </source>
</evidence>
<dbReference type="Gene3D" id="3.40.30.10">
    <property type="entry name" value="Glutaredoxin"/>
    <property type="match status" value="1"/>
</dbReference>
<evidence type="ECO:0000256" key="3">
    <source>
        <dbReference type="ARBA" id="ARBA00022748"/>
    </source>
</evidence>
<dbReference type="Proteomes" id="UP001220395">
    <property type="component" value="Chromosome"/>
</dbReference>
<proteinExistence type="inferred from homology"/>
<sequence length="177" mass="18460">MGLKRRLLIWLPLFAAAILLSLFAHGLRKEPGGPIASHLVGKPLPSFTLPPAAPGIPGLSSGDMKGRAYILNIFASWCVPCAVEAPQLAALKRAGVPIVAVAVRDKPADVADFLARYGNPYIRIGSDAASQLQITLGSSGVPESFVIGADGIIRHQHMGEIRADDVPSLVAAVGAAR</sequence>
<dbReference type="EMBL" id="CP117411">
    <property type="protein sequence ID" value="WCT74227.1"/>
    <property type="molecule type" value="Genomic_DNA"/>
</dbReference>
<dbReference type="CDD" id="cd03010">
    <property type="entry name" value="TlpA_like_DsbE"/>
    <property type="match status" value="1"/>
</dbReference>
<feature type="domain" description="Thioredoxin" evidence="6">
    <location>
        <begin position="38"/>
        <end position="175"/>
    </location>
</feature>
<dbReference type="RefSeq" id="WP_273689096.1">
    <property type="nucleotide sequence ID" value="NZ_CP117411.1"/>
</dbReference>
<keyword evidence="5" id="KW-0676">Redox-active center</keyword>
<keyword evidence="3" id="KW-0201">Cytochrome c-type biogenesis</keyword>
<dbReference type="InterPro" id="IPR013766">
    <property type="entry name" value="Thioredoxin_domain"/>
</dbReference>
<dbReference type="InterPro" id="IPR004799">
    <property type="entry name" value="Periplasmic_diS_OxRdtase_DsbE"/>
</dbReference>
<organism evidence="7 8">
    <name type="scientific">Sphingomonas naphthae</name>
    <dbReference type="NCBI Taxonomy" id="1813468"/>
    <lineage>
        <taxon>Bacteria</taxon>
        <taxon>Pseudomonadati</taxon>
        <taxon>Pseudomonadota</taxon>
        <taxon>Alphaproteobacteria</taxon>
        <taxon>Sphingomonadales</taxon>
        <taxon>Sphingomonadaceae</taxon>
        <taxon>Sphingomonas</taxon>
    </lineage>
</organism>
<comment type="similarity">
    <text evidence="2">Belongs to the thioredoxin family. DsbE subfamily.</text>
</comment>
<protein>
    <submittedName>
        <fullName evidence="7">DsbE family thiol:disulfide interchange protein</fullName>
    </submittedName>
</protein>
<keyword evidence="8" id="KW-1185">Reference proteome</keyword>
<accession>A0ABY7TLX2</accession>
<evidence type="ECO:0000313" key="8">
    <source>
        <dbReference type="Proteomes" id="UP001220395"/>
    </source>
</evidence>
<dbReference type="InterPro" id="IPR050553">
    <property type="entry name" value="Thioredoxin_ResA/DsbE_sf"/>
</dbReference>
<dbReference type="InterPro" id="IPR017937">
    <property type="entry name" value="Thioredoxin_CS"/>
</dbReference>
<dbReference type="SUPFAM" id="SSF52833">
    <property type="entry name" value="Thioredoxin-like"/>
    <property type="match status" value="1"/>
</dbReference>